<sequence length="119" mass="13654">MKSDICVDLTAHRKLDFCSSEENRKKEVVFLEDNDGEKLINKCDSTISEEKILEIGMEFDSEEEAYKFYNEYAKAIGFGIGKHNIHNDVSEGIIDRTFCCACQGHRVKIKEMRGLNLNI</sequence>
<gene>
    <name evidence="2" type="ORF">Slati_3925600</name>
</gene>
<protein>
    <recommendedName>
        <fullName evidence="1">FAR1 domain-containing protein</fullName>
    </recommendedName>
</protein>
<evidence type="ECO:0000259" key="1">
    <source>
        <dbReference type="Pfam" id="PF03101"/>
    </source>
</evidence>
<dbReference type="PANTHER" id="PTHR46328">
    <property type="entry name" value="FAR-RED IMPAIRED RESPONSIVE (FAR1) FAMILY PROTEIN-RELATED"/>
    <property type="match status" value="1"/>
</dbReference>
<feature type="domain" description="FAR1" evidence="1">
    <location>
        <begin position="67"/>
        <end position="109"/>
    </location>
</feature>
<proteinExistence type="predicted"/>
<comment type="caution">
    <text evidence="2">The sequence shown here is derived from an EMBL/GenBank/DDBJ whole genome shotgun (WGS) entry which is preliminary data.</text>
</comment>
<dbReference type="EMBL" id="JACGWN010000014">
    <property type="protein sequence ID" value="KAL0406117.1"/>
    <property type="molecule type" value="Genomic_DNA"/>
</dbReference>
<reference evidence="2" key="1">
    <citation type="submission" date="2020-06" db="EMBL/GenBank/DDBJ databases">
        <authorList>
            <person name="Li T."/>
            <person name="Hu X."/>
            <person name="Zhang T."/>
            <person name="Song X."/>
            <person name="Zhang H."/>
            <person name="Dai N."/>
            <person name="Sheng W."/>
            <person name="Hou X."/>
            <person name="Wei L."/>
        </authorList>
    </citation>
    <scope>NUCLEOTIDE SEQUENCE</scope>
    <source>
        <strain evidence="2">KEN1</strain>
        <tissue evidence="2">Leaf</tissue>
    </source>
</reference>
<dbReference type="Pfam" id="PF03101">
    <property type="entry name" value="FAR1"/>
    <property type="match status" value="1"/>
</dbReference>
<dbReference type="PANTHER" id="PTHR46328:SF27">
    <property type="entry name" value="OS12G0287500 PROTEIN"/>
    <property type="match status" value="1"/>
</dbReference>
<accession>A0AAW2TP57</accession>
<evidence type="ECO:0000313" key="2">
    <source>
        <dbReference type="EMBL" id="KAL0406117.1"/>
    </source>
</evidence>
<organism evidence="2">
    <name type="scientific">Sesamum latifolium</name>
    <dbReference type="NCBI Taxonomy" id="2727402"/>
    <lineage>
        <taxon>Eukaryota</taxon>
        <taxon>Viridiplantae</taxon>
        <taxon>Streptophyta</taxon>
        <taxon>Embryophyta</taxon>
        <taxon>Tracheophyta</taxon>
        <taxon>Spermatophyta</taxon>
        <taxon>Magnoliopsida</taxon>
        <taxon>eudicotyledons</taxon>
        <taxon>Gunneridae</taxon>
        <taxon>Pentapetalae</taxon>
        <taxon>asterids</taxon>
        <taxon>lamiids</taxon>
        <taxon>Lamiales</taxon>
        <taxon>Pedaliaceae</taxon>
        <taxon>Sesamum</taxon>
    </lineage>
</organism>
<name>A0AAW2TP57_9LAMI</name>
<reference evidence="2" key="2">
    <citation type="journal article" date="2024" name="Plant">
        <title>Genomic evolution and insights into agronomic trait innovations of Sesamum species.</title>
        <authorList>
            <person name="Miao H."/>
            <person name="Wang L."/>
            <person name="Qu L."/>
            <person name="Liu H."/>
            <person name="Sun Y."/>
            <person name="Le M."/>
            <person name="Wang Q."/>
            <person name="Wei S."/>
            <person name="Zheng Y."/>
            <person name="Lin W."/>
            <person name="Duan Y."/>
            <person name="Cao H."/>
            <person name="Xiong S."/>
            <person name="Wang X."/>
            <person name="Wei L."/>
            <person name="Li C."/>
            <person name="Ma Q."/>
            <person name="Ju M."/>
            <person name="Zhao R."/>
            <person name="Li G."/>
            <person name="Mu C."/>
            <person name="Tian Q."/>
            <person name="Mei H."/>
            <person name="Zhang T."/>
            <person name="Gao T."/>
            <person name="Zhang H."/>
        </authorList>
    </citation>
    <scope>NUCLEOTIDE SEQUENCE</scope>
    <source>
        <strain evidence="2">KEN1</strain>
    </source>
</reference>
<dbReference type="AlphaFoldDB" id="A0AAW2TP57"/>
<dbReference type="InterPro" id="IPR004330">
    <property type="entry name" value="FAR1_DNA_bnd_dom"/>
</dbReference>